<dbReference type="EMBL" id="SNRW01002152">
    <property type="protein sequence ID" value="KAA6393751.1"/>
    <property type="molecule type" value="Genomic_DNA"/>
</dbReference>
<evidence type="ECO:0000313" key="1">
    <source>
        <dbReference type="EMBL" id="KAA6393751.1"/>
    </source>
</evidence>
<organism evidence="1 2">
    <name type="scientific">Streblomastix strix</name>
    <dbReference type="NCBI Taxonomy" id="222440"/>
    <lineage>
        <taxon>Eukaryota</taxon>
        <taxon>Metamonada</taxon>
        <taxon>Preaxostyla</taxon>
        <taxon>Oxymonadida</taxon>
        <taxon>Streblomastigidae</taxon>
        <taxon>Streblomastix</taxon>
    </lineage>
</organism>
<reference evidence="1 2" key="1">
    <citation type="submission" date="2019-03" db="EMBL/GenBank/DDBJ databases">
        <title>Single cell metagenomics reveals metabolic interactions within the superorganism composed of flagellate Streblomastix strix and complex community of Bacteroidetes bacteria on its surface.</title>
        <authorList>
            <person name="Treitli S.C."/>
            <person name="Kolisko M."/>
            <person name="Husnik F."/>
            <person name="Keeling P."/>
            <person name="Hampl V."/>
        </authorList>
    </citation>
    <scope>NUCLEOTIDE SEQUENCE [LARGE SCALE GENOMIC DNA]</scope>
    <source>
        <strain evidence="1">ST1C</strain>
    </source>
</reference>
<dbReference type="AlphaFoldDB" id="A0A5J4WFT5"/>
<protein>
    <submittedName>
        <fullName evidence="1">Uncharacterized protein</fullName>
    </submittedName>
</protein>
<accession>A0A5J4WFT5</accession>
<comment type="caution">
    <text evidence="1">The sequence shown here is derived from an EMBL/GenBank/DDBJ whole genome shotgun (WGS) entry which is preliminary data.</text>
</comment>
<sequence length="110" mass="12264">MIVSLNPLLARPKGSIWLIKQSIGIAPFHNIGQPHPLVINMAAFKSITCGVPENLEIIEENKNLKEELLKLKKLNDERIGTILKVAEESSKDVRTPIRANAVIEQIYAEV</sequence>
<gene>
    <name evidence="1" type="ORF">EZS28_010722</name>
</gene>
<dbReference type="Proteomes" id="UP000324800">
    <property type="component" value="Unassembled WGS sequence"/>
</dbReference>
<name>A0A5J4WFT5_9EUKA</name>
<evidence type="ECO:0000313" key="2">
    <source>
        <dbReference type="Proteomes" id="UP000324800"/>
    </source>
</evidence>
<proteinExistence type="predicted"/>